<sequence length="161" mass="17843">MPNLRSPVHRVDPRAVRWWTLRGLCSAGLVLVVLLLVAWLWEPARGWLVAPIVLVAAWTAARALVEPRWRYAVHRWETTDEAVYGLTGWVVREWRVAPLSRVQTVDAVRGPLEQLLGLATLRVTTASSSGAINIVGLDKDVAEQVAERLTLVVEQVPGDAT</sequence>
<keyword evidence="1" id="KW-1133">Transmembrane helix</keyword>
<dbReference type="EMBL" id="JABEZU010000001">
    <property type="protein sequence ID" value="NOV96708.1"/>
    <property type="molecule type" value="Genomic_DNA"/>
</dbReference>
<dbReference type="RefSeq" id="WP_171782851.1">
    <property type="nucleotide sequence ID" value="NZ_BAAAML010000002.1"/>
</dbReference>
<dbReference type="InterPro" id="IPR005182">
    <property type="entry name" value="YdbS-like_PH"/>
</dbReference>
<keyword evidence="1" id="KW-0472">Membrane</keyword>
<dbReference type="PANTHER" id="PTHR34473">
    <property type="entry name" value="UPF0699 TRANSMEMBRANE PROTEIN YDBS"/>
    <property type="match status" value="1"/>
</dbReference>
<accession>A0ABX2A467</accession>
<keyword evidence="1" id="KW-0812">Transmembrane</keyword>
<reference evidence="3 4" key="1">
    <citation type="submission" date="2020-05" db="EMBL/GenBank/DDBJ databases">
        <title>Genomic Encyclopedia of Type Strains, Phase III (KMG-III): the genomes of soil and plant-associated and newly described type strains.</title>
        <authorList>
            <person name="Whitman W."/>
        </authorList>
    </citation>
    <scope>NUCLEOTIDE SEQUENCE [LARGE SCALE GENOMIC DNA]</scope>
    <source>
        <strain evidence="3 4">KCTC 19046</strain>
    </source>
</reference>
<evidence type="ECO:0000259" key="2">
    <source>
        <dbReference type="Pfam" id="PF03703"/>
    </source>
</evidence>
<feature type="transmembrane region" description="Helical" evidence="1">
    <location>
        <begin position="47"/>
        <end position="65"/>
    </location>
</feature>
<comment type="caution">
    <text evidence="3">The sequence shown here is derived from an EMBL/GenBank/DDBJ whole genome shotgun (WGS) entry which is preliminary data.</text>
</comment>
<dbReference type="Proteomes" id="UP000757540">
    <property type="component" value="Unassembled WGS sequence"/>
</dbReference>
<proteinExistence type="predicted"/>
<gene>
    <name evidence="3" type="ORF">HDG69_001261</name>
</gene>
<organism evidence="3 4">
    <name type="scientific">Isoptericola halotolerans</name>
    <dbReference type="NCBI Taxonomy" id="300560"/>
    <lineage>
        <taxon>Bacteria</taxon>
        <taxon>Bacillati</taxon>
        <taxon>Actinomycetota</taxon>
        <taxon>Actinomycetes</taxon>
        <taxon>Micrococcales</taxon>
        <taxon>Promicromonosporaceae</taxon>
        <taxon>Isoptericola</taxon>
    </lineage>
</organism>
<feature type="domain" description="YdbS-like PH" evidence="2">
    <location>
        <begin position="73"/>
        <end position="148"/>
    </location>
</feature>
<feature type="transmembrane region" description="Helical" evidence="1">
    <location>
        <begin position="21"/>
        <end position="41"/>
    </location>
</feature>
<evidence type="ECO:0000313" key="3">
    <source>
        <dbReference type="EMBL" id="NOV96708.1"/>
    </source>
</evidence>
<keyword evidence="4" id="KW-1185">Reference proteome</keyword>
<evidence type="ECO:0000313" key="4">
    <source>
        <dbReference type="Proteomes" id="UP000757540"/>
    </source>
</evidence>
<dbReference type="Pfam" id="PF03703">
    <property type="entry name" value="bPH_2"/>
    <property type="match status" value="1"/>
</dbReference>
<dbReference type="PANTHER" id="PTHR34473:SF3">
    <property type="entry name" value="TRANSMEMBRANE PROTEIN-RELATED"/>
    <property type="match status" value="1"/>
</dbReference>
<name>A0ABX2A467_9MICO</name>
<evidence type="ECO:0000256" key="1">
    <source>
        <dbReference type="SAM" id="Phobius"/>
    </source>
</evidence>
<protein>
    <recommendedName>
        <fullName evidence="2">YdbS-like PH domain-containing protein</fullName>
    </recommendedName>
</protein>